<dbReference type="Pfam" id="PF12680">
    <property type="entry name" value="SnoaL_2"/>
    <property type="match status" value="1"/>
</dbReference>
<reference evidence="2" key="2">
    <citation type="submission" date="2016-08" db="EMBL/GenBank/DDBJ databases">
        <authorList>
            <person name="Seilhamer J.J."/>
        </authorList>
    </citation>
    <scope>NUCLEOTIDE SEQUENCE [LARGE SCALE GENOMIC DNA]</scope>
    <source>
        <strain evidence="2">SA1</strain>
        <plasmid evidence="2">pSA1</plasmid>
    </source>
</reference>
<dbReference type="Gene3D" id="3.10.450.50">
    <property type="match status" value="1"/>
</dbReference>
<evidence type="ECO:0000313" key="5">
    <source>
        <dbReference type="Proteomes" id="UP000094626"/>
    </source>
</evidence>
<gene>
    <name evidence="2" type="ORF">BES08_19080</name>
    <name evidence="3" type="ORF">BV97_01730</name>
</gene>
<dbReference type="EMBL" id="CP017076">
    <property type="protein sequence ID" value="AOR79004.1"/>
    <property type="molecule type" value="Genomic_DNA"/>
</dbReference>
<geneLocation type="plasmid" evidence="2 5">
    <name>pSA1</name>
</geneLocation>
<dbReference type="RefSeq" id="WP_008830735.1">
    <property type="nucleotide sequence ID" value="NZ_CP128491.1"/>
</dbReference>
<dbReference type="Proteomes" id="UP000024329">
    <property type="component" value="Unassembled WGS sequence"/>
</dbReference>
<dbReference type="eggNOG" id="COG3631">
    <property type="taxonomic scope" value="Bacteria"/>
</dbReference>
<dbReference type="Proteomes" id="UP000094626">
    <property type="component" value="Plasmid pSA1"/>
</dbReference>
<dbReference type="SUPFAM" id="SSF54427">
    <property type="entry name" value="NTF2-like"/>
    <property type="match status" value="1"/>
</dbReference>
<reference evidence="5" key="3">
    <citation type="journal article" date="2017" name="J. Biotechnol.">
        <title>Complete genome sequence of Novosphingobium resinovorum SA1, a versatile xenobiotic-degrading bacterium capable of utilizing sulfanilic acid.</title>
        <authorList>
            <person name="Hegedus B."/>
            <person name="Kos P.B."/>
            <person name="Balint B."/>
            <person name="Maroti G."/>
            <person name="Gan H.M."/>
            <person name="Perei K."/>
            <person name="Rakhely G."/>
        </authorList>
    </citation>
    <scope>NUCLEOTIDE SEQUENCE [LARGE SCALE GENOMIC DNA]</scope>
    <source>
        <strain evidence="5">SA1</strain>
    </source>
</reference>
<name>A0A031JYI5_9SPHN</name>
<keyword evidence="2" id="KW-0614">Plasmid</keyword>
<dbReference type="KEGG" id="nre:BES08_19080"/>
<reference evidence="3 4" key="1">
    <citation type="submission" date="2014-03" db="EMBL/GenBank/DDBJ databases">
        <title>Whole genome sequence of Novosphingobium resinovorum KF1.</title>
        <authorList>
            <person name="Gan H.M."/>
            <person name="Gan H.Y."/>
            <person name="Chew T.H."/>
            <person name="Savka M.A."/>
        </authorList>
    </citation>
    <scope>NUCLEOTIDE SEQUENCE [LARGE SCALE GENOMIC DNA]</scope>
    <source>
        <strain evidence="3 4">KF1</strain>
    </source>
</reference>
<evidence type="ECO:0000259" key="1">
    <source>
        <dbReference type="Pfam" id="PF12680"/>
    </source>
</evidence>
<dbReference type="EMBL" id="JFYZ01000005">
    <property type="protein sequence ID" value="EZP82806.1"/>
    <property type="molecule type" value="Genomic_DNA"/>
</dbReference>
<evidence type="ECO:0000313" key="2">
    <source>
        <dbReference type="EMBL" id="AOR79004.1"/>
    </source>
</evidence>
<organism evidence="3 4">
    <name type="scientific">Novosphingobium resinovorum</name>
    <dbReference type="NCBI Taxonomy" id="158500"/>
    <lineage>
        <taxon>Bacteria</taxon>
        <taxon>Pseudomonadati</taxon>
        <taxon>Pseudomonadota</taxon>
        <taxon>Alphaproteobacteria</taxon>
        <taxon>Sphingomonadales</taxon>
        <taxon>Sphingomonadaceae</taxon>
        <taxon>Novosphingobium</taxon>
    </lineage>
</organism>
<proteinExistence type="predicted"/>
<feature type="domain" description="SnoaL-like" evidence="1">
    <location>
        <begin position="10"/>
        <end position="112"/>
    </location>
</feature>
<dbReference type="AlphaFoldDB" id="A0A031JYI5"/>
<protein>
    <recommendedName>
        <fullName evidence="1">SnoaL-like domain-containing protein</fullName>
    </recommendedName>
</protein>
<accession>A0A031JYI5</accession>
<evidence type="ECO:0000313" key="3">
    <source>
        <dbReference type="EMBL" id="EZP82806.1"/>
    </source>
</evidence>
<dbReference type="PATRIC" id="fig|158500.4.peg.1773"/>
<dbReference type="OrthoDB" id="582171at2"/>
<dbReference type="InterPro" id="IPR032710">
    <property type="entry name" value="NTF2-like_dom_sf"/>
</dbReference>
<evidence type="ECO:0000313" key="4">
    <source>
        <dbReference type="Proteomes" id="UP000024329"/>
    </source>
</evidence>
<keyword evidence="5" id="KW-1185">Reference proteome</keyword>
<dbReference type="InterPro" id="IPR037401">
    <property type="entry name" value="SnoaL-like"/>
</dbReference>
<sequence length="134" mass="14270">MSPEAIAELVDALYAAAGAGDWETANAMLTDDFVAYEADALPMAGAYRGKNGLKDLFAKAMGMADVVGLDRSDLLTGKDSAIAVLTMRFADPSLKPAELCEMFRFRDGKCCEIKPYYYDPAAFHAAAAAKAETA</sequence>